<reference evidence="2" key="1">
    <citation type="journal article" date="2023" name="Insect Mol. Biol.">
        <title>Genome sequencing provides insights into the evolution of gene families encoding plant cell wall-degrading enzymes in longhorned beetles.</title>
        <authorList>
            <person name="Shin N.R."/>
            <person name="Okamura Y."/>
            <person name="Kirsch R."/>
            <person name="Pauchet Y."/>
        </authorList>
    </citation>
    <scope>NUCLEOTIDE SEQUENCE</scope>
    <source>
        <strain evidence="2">RBIC_L_NR</strain>
    </source>
</reference>
<evidence type="ECO:0000313" key="2">
    <source>
        <dbReference type="EMBL" id="KAJ8956428.1"/>
    </source>
</evidence>
<accession>A0AAV8Z071</accession>
<comment type="caution">
    <text evidence="2">The sequence shown here is derived from an EMBL/GenBank/DDBJ whole genome shotgun (WGS) entry which is preliminary data.</text>
</comment>
<dbReference type="PANTHER" id="PTHR46599:SF3">
    <property type="entry name" value="PIGGYBAC TRANSPOSABLE ELEMENT-DERIVED PROTEIN 4"/>
    <property type="match status" value="1"/>
</dbReference>
<dbReference type="Pfam" id="PF13843">
    <property type="entry name" value="DDE_Tnp_1_7"/>
    <property type="match status" value="1"/>
</dbReference>
<feature type="domain" description="PiggyBac transposable element-derived protein" evidence="1">
    <location>
        <begin position="5"/>
        <end position="152"/>
    </location>
</feature>
<sequence>MLKGGYLYDLKVYCGQEKNDSENQTVPTKVVTDLTKDLLGKGRTICVDNYYTSVELAQELMKNKTYILGTLCSNRKNNPQNVINKKLKIGKVVAEESNTGIFVEKWKDKQDVVIMTTKYVPEMVTIHKRSTDITKPTSVIEYNRRKRYIDISTKLHL</sequence>
<protein>
    <recommendedName>
        <fullName evidence="1">PiggyBac transposable element-derived protein domain-containing protein</fullName>
    </recommendedName>
</protein>
<dbReference type="EMBL" id="JANEYF010001818">
    <property type="protein sequence ID" value="KAJ8956428.1"/>
    <property type="molecule type" value="Genomic_DNA"/>
</dbReference>
<dbReference type="InterPro" id="IPR029526">
    <property type="entry name" value="PGBD"/>
</dbReference>
<evidence type="ECO:0000259" key="1">
    <source>
        <dbReference type="Pfam" id="PF13843"/>
    </source>
</evidence>
<proteinExistence type="predicted"/>
<dbReference type="PANTHER" id="PTHR46599">
    <property type="entry name" value="PIGGYBAC TRANSPOSABLE ELEMENT-DERIVED PROTEIN 4"/>
    <property type="match status" value="1"/>
</dbReference>
<dbReference type="Proteomes" id="UP001162156">
    <property type="component" value="Unassembled WGS sequence"/>
</dbReference>
<evidence type="ECO:0000313" key="3">
    <source>
        <dbReference type="Proteomes" id="UP001162156"/>
    </source>
</evidence>
<name>A0AAV8Z071_9CUCU</name>
<gene>
    <name evidence="2" type="ORF">NQ314_006729</name>
</gene>
<dbReference type="AlphaFoldDB" id="A0AAV8Z071"/>
<organism evidence="2 3">
    <name type="scientific">Rhamnusium bicolor</name>
    <dbReference type="NCBI Taxonomy" id="1586634"/>
    <lineage>
        <taxon>Eukaryota</taxon>
        <taxon>Metazoa</taxon>
        <taxon>Ecdysozoa</taxon>
        <taxon>Arthropoda</taxon>
        <taxon>Hexapoda</taxon>
        <taxon>Insecta</taxon>
        <taxon>Pterygota</taxon>
        <taxon>Neoptera</taxon>
        <taxon>Endopterygota</taxon>
        <taxon>Coleoptera</taxon>
        <taxon>Polyphaga</taxon>
        <taxon>Cucujiformia</taxon>
        <taxon>Chrysomeloidea</taxon>
        <taxon>Cerambycidae</taxon>
        <taxon>Lepturinae</taxon>
        <taxon>Rhagiini</taxon>
        <taxon>Rhamnusium</taxon>
    </lineage>
</organism>
<keyword evidence="3" id="KW-1185">Reference proteome</keyword>